<sequence length="232" mass="25872">MEISLSTTQASNLVKGNLKVHKEKLKKNACIDQERAKFERKLNHEKRLLKEKLLQAQRAGTPRPPDREQRLKLPPILVEGSPAGSPCASPRLGRKSPSIADLATNSPSARRRAQSLRPESPKMARRGSMNEADLRADSPVSSAFLNSPMSNRRGTVPAVLPSQFSSSLMPRNLAMRDQARRESKAFVNEDEDGMKSLNEQFKDLESCRYLRKADGVDTNNEDRANEKGNKTP</sequence>
<feature type="region of interest" description="Disordered" evidence="1">
    <location>
        <begin position="77"/>
        <end position="135"/>
    </location>
</feature>
<dbReference type="AlphaFoldDB" id="A7RJ29"/>
<reference evidence="2 3" key="1">
    <citation type="journal article" date="2007" name="Science">
        <title>Sea anemone genome reveals ancestral eumetazoan gene repertoire and genomic organization.</title>
        <authorList>
            <person name="Putnam N.H."/>
            <person name="Srivastava M."/>
            <person name="Hellsten U."/>
            <person name="Dirks B."/>
            <person name="Chapman J."/>
            <person name="Salamov A."/>
            <person name="Terry A."/>
            <person name="Shapiro H."/>
            <person name="Lindquist E."/>
            <person name="Kapitonov V.V."/>
            <person name="Jurka J."/>
            <person name="Genikhovich G."/>
            <person name="Grigoriev I.V."/>
            <person name="Lucas S.M."/>
            <person name="Steele R.E."/>
            <person name="Finnerty J.R."/>
            <person name="Technau U."/>
            <person name="Martindale M.Q."/>
            <person name="Rokhsar D.S."/>
        </authorList>
    </citation>
    <scope>NUCLEOTIDE SEQUENCE [LARGE SCALE GENOMIC DNA]</scope>
    <source>
        <strain evidence="3">CH2 X CH6</strain>
    </source>
</reference>
<proteinExistence type="predicted"/>
<organism evidence="2 3">
    <name type="scientific">Nematostella vectensis</name>
    <name type="common">Starlet sea anemone</name>
    <dbReference type="NCBI Taxonomy" id="45351"/>
    <lineage>
        <taxon>Eukaryota</taxon>
        <taxon>Metazoa</taxon>
        <taxon>Cnidaria</taxon>
        <taxon>Anthozoa</taxon>
        <taxon>Hexacorallia</taxon>
        <taxon>Actiniaria</taxon>
        <taxon>Edwardsiidae</taxon>
        <taxon>Nematostella</taxon>
    </lineage>
</organism>
<dbReference type="KEGG" id="nve:5520855"/>
<dbReference type="EMBL" id="DS469513">
    <property type="protein sequence ID" value="EDO48610.1"/>
    <property type="molecule type" value="Genomic_DNA"/>
</dbReference>
<evidence type="ECO:0000256" key="1">
    <source>
        <dbReference type="SAM" id="MobiDB-lite"/>
    </source>
</evidence>
<dbReference type="InParanoid" id="A7RJ29"/>
<keyword evidence="3" id="KW-1185">Reference proteome</keyword>
<evidence type="ECO:0000313" key="2">
    <source>
        <dbReference type="EMBL" id="EDO48610.1"/>
    </source>
</evidence>
<dbReference type="OMA" id="RHNDHIS"/>
<dbReference type="HOGENOM" id="CLU_1196091_0_0_1"/>
<protein>
    <submittedName>
        <fullName evidence="2">Uncharacterized protein</fullName>
    </submittedName>
</protein>
<name>A7RJ29_NEMVE</name>
<evidence type="ECO:0000313" key="3">
    <source>
        <dbReference type="Proteomes" id="UP000001593"/>
    </source>
</evidence>
<gene>
    <name evidence="2" type="ORF">NEMVEDRAFT_v1g238666</name>
</gene>
<dbReference type="Proteomes" id="UP000001593">
    <property type="component" value="Unassembled WGS sequence"/>
</dbReference>
<feature type="region of interest" description="Disordered" evidence="1">
    <location>
        <begin position="210"/>
        <end position="232"/>
    </location>
</feature>
<accession>A7RJ29</accession>